<keyword evidence="2" id="KW-0472">Membrane</keyword>
<dbReference type="PATRIC" id="fig|518642.10.peg.6685"/>
<sequence length="237" mass="25437">MPEDRVTTLTSELRAYAEEAGGDVTQEFGPAERLAEQLCAREAAGPSAGSGGPQGESWPGEAAEQWVWTADAFQDRPLLERFGGEGWEVERLDALGRFVCRRDLEHPMRWEYRRETAGFAERAARTEELAPEGWEPCGVWGPLAYFKRPAAALDGPAARIAAPPPPPRKRTWIGPWVYVWIAVSLLAATAAIVWGVSAADFSESGTVPGLLVGAAAGGAAAWLALRSVLRRGAPGGE</sequence>
<keyword evidence="4" id="KW-1185">Reference proteome</keyword>
<keyword evidence="2" id="KW-1133">Transmembrane helix</keyword>
<evidence type="ECO:0000313" key="3">
    <source>
        <dbReference type="EMBL" id="OEV13707.1"/>
    </source>
</evidence>
<organism evidence="3 4">
    <name type="scientific">Streptomyces nanshensis</name>
    <dbReference type="NCBI Taxonomy" id="518642"/>
    <lineage>
        <taxon>Bacteria</taxon>
        <taxon>Bacillati</taxon>
        <taxon>Actinomycetota</taxon>
        <taxon>Actinomycetes</taxon>
        <taxon>Kitasatosporales</taxon>
        <taxon>Streptomycetaceae</taxon>
        <taxon>Streptomyces</taxon>
    </lineage>
</organism>
<accession>A0A1E7LBX2</accession>
<feature type="transmembrane region" description="Helical" evidence="2">
    <location>
        <begin position="177"/>
        <end position="199"/>
    </location>
</feature>
<dbReference type="Proteomes" id="UP000176005">
    <property type="component" value="Unassembled WGS sequence"/>
</dbReference>
<feature type="transmembrane region" description="Helical" evidence="2">
    <location>
        <begin position="205"/>
        <end position="225"/>
    </location>
</feature>
<keyword evidence="2" id="KW-0812">Transmembrane</keyword>
<name>A0A1E7LBX2_9ACTN</name>
<dbReference type="AlphaFoldDB" id="A0A1E7LBX2"/>
<evidence type="ECO:0000256" key="1">
    <source>
        <dbReference type="SAM" id="MobiDB-lite"/>
    </source>
</evidence>
<dbReference type="EMBL" id="LJGW01000044">
    <property type="protein sequence ID" value="OEV13707.1"/>
    <property type="molecule type" value="Genomic_DNA"/>
</dbReference>
<proteinExistence type="predicted"/>
<evidence type="ECO:0008006" key="5">
    <source>
        <dbReference type="Google" id="ProtNLM"/>
    </source>
</evidence>
<evidence type="ECO:0000313" key="4">
    <source>
        <dbReference type="Proteomes" id="UP000176005"/>
    </source>
</evidence>
<comment type="caution">
    <text evidence="3">The sequence shown here is derived from an EMBL/GenBank/DDBJ whole genome shotgun (WGS) entry which is preliminary data.</text>
</comment>
<gene>
    <name evidence="3" type="ORF">AN218_02295</name>
</gene>
<protein>
    <recommendedName>
        <fullName evidence="5">DUF2812 domain-containing protein</fullName>
    </recommendedName>
</protein>
<reference evidence="3 4" key="1">
    <citation type="journal article" date="2016" name="Front. Microbiol.">
        <title>Comparative Genomics Analysis of Streptomyces Species Reveals Their Adaptation to the Marine Environment and Their Diversity at the Genomic Level.</title>
        <authorList>
            <person name="Tian X."/>
            <person name="Zhang Z."/>
            <person name="Yang T."/>
            <person name="Chen M."/>
            <person name="Li J."/>
            <person name="Chen F."/>
            <person name="Yang J."/>
            <person name="Li W."/>
            <person name="Zhang B."/>
            <person name="Zhang Z."/>
            <person name="Wu J."/>
            <person name="Zhang C."/>
            <person name="Long L."/>
            <person name="Xiao J."/>
        </authorList>
    </citation>
    <scope>NUCLEOTIDE SEQUENCE [LARGE SCALE GENOMIC DNA]</scope>
    <source>
        <strain evidence="3 4">SCSIO 10429</strain>
    </source>
</reference>
<feature type="region of interest" description="Disordered" evidence="1">
    <location>
        <begin position="38"/>
        <end position="62"/>
    </location>
</feature>
<evidence type="ECO:0000256" key="2">
    <source>
        <dbReference type="SAM" id="Phobius"/>
    </source>
</evidence>